<evidence type="ECO:0000313" key="2">
    <source>
        <dbReference type="Proteomes" id="UP000199323"/>
    </source>
</evidence>
<dbReference type="InterPro" id="IPR006311">
    <property type="entry name" value="TAT_signal"/>
</dbReference>
<gene>
    <name evidence="1" type="ORF">SAMN05216251_14320</name>
</gene>
<proteinExistence type="predicted"/>
<dbReference type="InterPro" id="IPR017853">
    <property type="entry name" value="GH"/>
</dbReference>
<dbReference type="SUPFAM" id="SSF51445">
    <property type="entry name" value="(Trans)glycosidases"/>
    <property type="match status" value="1"/>
</dbReference>
<sequence>MVTVPDSPSPLNTPGLSRRLSRLRVLLAAAVAAALLALLSLAGQTHATAAAAPAAAPAAGEAASGYWHTSGRQILDSTGKAVRIAGVNWFGFETSNYVAHGIWS</sequence>
<dbReference type="PROSITE" id="PS51318">
    <property type="entry name" value="TAT"/>
    <property type="match status" value="1"/>
</dbReference>
<feature type="non-terminal residue" evidence="1">
    <location>
        <position position="104"/>
    </location>
</feature>
<dbReference type="EMBL" id="FONG01000043">
    <property type="protein sequence ID" value="SFF94906.1"/>
    <property type="molecule type" value="Genomic_DNA"/>
</dbReference>
<keyword evidence="2" id="KW-1185">Reference proteome</keyword>
<protein>
    <submittedName>
        <fullName evidence="1">Endoglucanase</fullName>
    </submittedName>
</protein>
<evidence type="ECO:0000313" key="1">
    <source>
        <dbReference type="EMBL" id="SFF94906.1"/>
    </source>
</evidence>
<organism evidence="1 2">
    <name type="scientific">Actinacidiphila alni</name>
    <dbReference type="NCBI Taxonomy" id="380248"/>
    <lineage>
        <taxon>Bacteria</taxon>
        <taxon>Bacillati</taxon>
        <taxon>Actinomycetota</taxon>
        <taxon>Actinomycetes</taxon>
        <taxon>Kitasatosporales</taxon>
        <taxon>Streptomycetaceae</taxon>
        <taxon>Actinacidiphila</taxon>
    </lineage>
</organism>
<reference evidence="1 2" key="1">
    <citation type="submission" date="2016-10" db="EMBL/GenBank/DDBJ databases">
        <authorList>
            <person name="de Groot N.N."/>
        </authorList>
    </citation>
    <scope>NUCLEOTIDE SEQUENCE [LARGE SCALE GENOMIC DNA]</scope>
    <source>
        <strain evidence="1 2">CGMCC 4.3510</strain>
    </source>
</reference>
<dbReference type="Gene3D" id="3.20.20.80">
    <property type="entry name" value="Glycosidases"/>
    <property type="match status" value="1"/>
</dbReference>
<dbReference type="Proteomes" id="UP000199323">
    <property type="component" value="Unassembled WGS sequence"/>
</dbReference>
<accession>A0A1I2N016</accession>
<dbReference type="AlphaFoldDB" id="A0A1I2N016"/>
<dbReference type="STRING" id="380248.SAMN05216251_14320"/>
<name>A0A1I2N016_9ACTN</name>